<feature type="compositionally biased region" description="Basic and acidic residues" evidence="1">
    <location>
        <begin position="77"/>
        <end position="86"/>
    </location>
</feature>
<feature type="compositionally biased region" description="Basic and acidic residues" evidence="1">
    <location>
        <begin position="96"/>
        <end position="107"/>
    </location>
</feature>
<accession>A0A7M7GUF6</accession>
<dbReference type="PANTHER" id="PTHR12963">
    <property type="entry name" value="THYROID RECEPTOR INTERACTING PROTEIN RELATED"/>
    <property type="match status" value="1"/>
</dbReference>
<dbReference type="RefSeq" id="XP_006563093.1">
    <property type="nucleotide sequence ID" value="XM_006563030.3"/>
</dbReference>
<evidence type="ECO:0000313" key="3">
    <source>
        <dbReference type="EnsemblMetazoa" id="XP_006563093"/>
    </source>
</evidence>
<dbReference type="GeneID" id="102654890"/>
<dbReference type="Pfam" id="PF23135">
    <property type="entry name" value="TRI4_N"/>
    <property type="match status" value="1"/>
</dbReference>
<dbReference type="SMART" id="SM01022">
    <property type="entry name" value="ASCH"/>
    <property type="match status" value="1"/>
</dbReference>
<dbReference type="PANTHER" id="PTHR12963:SF4">
    <property type="entry name" value="ACTIVATING SIGNAL COINTEGRATOR 1"/>
    <property type="match status" value="1"/>
</dbReference>
<dbReference type="OrthoDB" id="338816at2759"/>
<protein>
    <submittedName>
        <fullName evidence="5">Activating signal cointegrator 1 isoform X1</fullName>
    </submittedName>
</protein>
<feature type="region of interest" description="Disordered" evidence="1">
    <location>
        <begin position="77"/>
        <end position="107"/>
    </location>
</feature>
<dbReference type="GO" id="GO:0005634">
    <property type="term" value="C:nucleus"/>
    <property type="evidence" value="ECO:0007669"/>
    <property type="project" value="InterPro"/>
</dbReference>
<dbReference type="GO" id="GO:0180022">
    <property type="term" value="C:RQC-trigger complex"/>
    <property type="evidence" value="ECO:0007669"/>
    <property type="project" value="InterPro"/>
</dbReference>
<feature type="domain" description="ASCH" evidence="2">
    <location>
        <begin position="368"/>
        <end position="478"/>
    </location>
</feature>
<dbReference type="InterPro" id="IPR039128">
    <property type="entry name" value="TRIP4-like"/>
</dbReference>
<evidence type="ECO:0000256" key="1">
    <source>
        <dbReference type="SAM" id="MobiDB-lite"/>
    </source>
</evidence>
<organism evidence="3">
    <name type="scientific">Apis mellifera</name>
    <name type="common">Honeybee</name>
    <dbReference type="NCBI Taxonomy" id="7460"/>
    <lineage>
        <taxon>Eukaryota</taxon>
        <taxon>Metazoa</taxon>
        <taxon>Ecdysozoa</taxon>
        <taxon>Arthropoda</taxon>
        <taxon>Hexapoda</taxon>
        <taxon>Insecta</taxon>
        <taxon>Pterygota</taxon>
        <taxon>Neoptera</taxon>
        <taxon>Endopterygota</taxon>
        <taxon>Hymenoptera</taxon>
        <taxon>Apocrita</taxon>
        <taxon>Aculeata</taxon>
        <taxon>Apoidea</taxon>
        <taxon>Anthophila</taxon>
        <taxon>Apidae</taxon>
        <taxon>Apis</taxon>
    </lineage>
</organism>
<dbReference type="Gene3D" id="2.30.130.30">
    <property type="entry name" value="Hypothetical protein"/>
    <property type="match status" value="1"/>
</dbReference>
<reference evidence="5" key="2">
    <citation type="submission" date="2025-04" db="UniProtKB">
        <authorList>
            <consortium name="RefSeq"/>
        </authorList>
    </citation>
    <scope>IDENTIFICATION</scope>
    <source>
        <strain evidence="5">DH4</strain>
        <tissue evidence="5">Whole body</tissue>
    </source>
</reference>
<sequence length="512" mass="59736">MEDWICENLSQILDFPVTNEIVQYMIQIQNERDLDDYMRSFLDYTNGKHRQFITDFKKQQVKAISALIKDQAKCKKEDDMDNGKKKQNEKKKGKVKSKESKENKQIQENVKVEKLEKKKPKFESIYSQDGKNREILLKGRHKCDCEAKRHTLINNCLNCGRIVCAQEGAGPCFFCGELVCSEKEQTILSSNTKQGDQLYNKLMNQKPNKNLEESIKQRDKLLEYDRNGIQGTKVIDDECDYYQSNNIWFTAEQREKLRTLEEEKNKKKHMSHLNKKIYAILDFTGRIIEENLVEEDFEFSEEQLRDISESFNEFEISNVCPNIEFKHPMYIGSSVANLRTSAAKISSKTKNIIQDKEYLEMSDLGLCLSMHQPYASLLVSGIKIHEGRSWYSSHRGRLWIAATSKTPTREEISNVEQYYRVLKNEKLKFPEIYPTSCLLGCVTVVDVLPQDEYKKCYPEGESSDSSYVFICENFLTLPIKFPIQGNHKIYKLNRKIHQAALKILEKFSKNVK</sequence>
<dbReference type="InterPro" id="IPR056994">
    <property type="entry name" value="TRI4_N"/>
</dbReference>
<dbReference type="FunFam" id="2.30.130.30:FF:000006">
    <property type="entry name" value="Putative_zinc_finger_motif_-_C2HC5-type /ASCH_domain_containing_protein_-_putative"/>
    <property type="match status" value="1"/>
</dbReference>
<evidence type="ECO:0000259" key="2">
    <source>
        <dbReference type="SMART" id="SM01022"/>
    </source>
</evidence>
<gene>
    <name evidence="3" type="primary">102654890</name>
    <name evidence="5" type="synonym">LOC102654890</name>
</gene>
<dbReference type="InterPro" id="IPR015947">
    <property type="entry name" value="PUA-like_sf"/>
</dbReference>
<dbReference type="InterPro" id="IPR009349">
    <property type="entry name" value="TRIP4/RQT4_C2HC5_Znf"/>
</dbReference>
<dbReference type="Pfam" id="PF23134">
    <property type="entry name" value="TRIP4_3rd"/>
    <property type="match status" value="1"/>
</dbReference>
<accession>A0A8B6YZK8</accession>
<dbReference type="InterPro" id="IPR007374">
    <property type="entry name" value="ASCH_domain"/>
</dbReference>
<evidence type="ECO:0000313" key="5">
    <source>
        <dbReference type="RefSeq" id="XP_006563093.1"/>
    </source>
</evidence>
<dbReference type="CDD" id="cd06554">
    <property type="entry name" value="ASCH_ASC-1_like"/>
    <property type="match status" value="1"/>
</dbReference>
<dbReference type="GO" id="GO:0008270">
    <property type="term" value="F:zinc ion binding"/>
    <property type="evidence" value="ECO:0007669"/>
    <property type="project" value="InterPro"/>
</dbReference>
<proteinExistence type="predicted"/>
<dbReference type="InterPro" id="IPR056993">
    <property type="entry name" value="TRIP4_3rd_dom"/>
</dbReference>
<name>A0A7M7GUF6_APIME</name>
<dbReference type="Proteomes" id="UP000005203">
    <property type="component" value="Linkage group LG14"/>
</dbReference>
<dbReference type="Pfam" id="PF06221">
    <property type="entry name" value="zf-C2HC5"/>
    <property type="match status" value="1"/>
</dbReference>
<dbReference type="AlphaFoldDB" id="A0A7M7GUF6"/>
<dbReference type="EnsemblMetazoa" id="XM_006563030">
    <property type="protein sequence ID" value="XP_006563093"/>
    <property type="gene ID" value="LOC102654890"/>
</dbReference>
<dbReference type="Pfam" id="PF04266">
    <property type="entry name" value="ASCH"/>
    <property type="match status" value="1"/>
</dbReference>
<reference evidence="3" key="1">
    <citation type="submission" date="2021-01" db="UniProtKB">
        <authorList>
            <consortium name="EnsemblMetazoa"/>
        </authorList>
    </citation>
    <scope>IDENTIFICATION</scope>
    <source>
        <strain evidence="3">DH4</strain>
    </source>
</reference>
<keyword evidence="4" id="KW-1185">Reference proteome</keyword>
<evidence type="ECO:0000313" key="4">
    <source>
        <dbReference type="Proteomes" id="UP000005203"/>
    </source>
</evidence>
<dbReference type="KEGG" id="ame:102654890"/>
<dbReference type="SUPFAM" id="SSF88697">
    <property type="entry name" value="PUA domain-like"/>
    <property type="match status" value="1"/>
</dbReference>
<dbReference type="GO" id="GO:0072344">
    <property type="term" value="P:rescue of stalled ribosome"/>
    <property type="evidence" value="ECO:0007669"/>
    <property type="project" value="InterPro"/>
</dbReference>